<keyword evidence="6" id="KW-1185">Reference proteome</keyword>
<dbReference type="InterPro" id="IPR003773">
    <property type="entry name" value="Menaquinone_biosynth"/>
</dbReference>
<dbReference type="GO" id="GO:0016830">
    <property type="term" value="F:carbon-carbon lyase activity"/>
    <property type="evidence" value="ECO:0007669"/>
    <property type="project" value="UniProtKB-UniRule"/>
</dbReference>
<dbReference type="EMBL" id="AP021879">
    <property type="protein sequence ID" value="BBO86968.1"/>
    <property type="molecule type" value="Genomic_DNA"/>
</dbReference>
<dbReference type="PANTHER" id="PTHR37167">
    <property type="entry name" value="1,4-DIHYDROXY-6-NAPHTOATE SYNTHASE"/>
    <property type="match status" value="1"/>
</dbReference>
<gene>
    <name evidence="4 5" type="primary">mqnD</name>
    <name evidence="5" type="ORF">DSCOOX_01480</name>
</gene>
<proteinExistence type="inferred from homology"/>
<dbReference type="CDD" id="cd13635">
    <property type="entry name" value="PBP2_Ttha1568_Mqnd"/>
    <property type="match status" value="1"/>
</dbReference>
<feature type="binding site" evidence="4">
    <location>
        <begin position="57"/>
        <end position="59"/>
    </location>
    <ligand>
        <name>substrate</name>
    </ligand>
</feature>
<keyword evidence="2 4" id="KW-0474">Menaquinone biosynthesis</keyword>
<dbReference type="GO" id="GO:0009234">
    <property type="term" value="P:menaquinone biosynthetic process"/>
    <property type="evidence" value="ECO:0007669"/>
    <property type="project" value="UniProtKB-UniRule"/>
</dbReference>
<dbReference type="Proteomes" id="UP000422108">
    <property type="component" value="Chromosome"/>
</dbReference>
<evidence type="ECO:0000313" key="5">
    <source>
        <dbReference type="EMBL" id="BBO86968.1"/>
    </source>
</evidence>
<dbReference type="Pfam" id="PF02621">
    <property type="entry name" value="VitK2_biosynth"/>
    <property type="match status" value="1"/>
</dbReference>
<dbReference type="SUPFAM" id="SSF53850">
    <property type="entry name" value="Periplasmic binding protein-like II"/>
    <property type="match status" value="1"/>
</dbReference>
<dbReference type="AlphaFoldDB" id="A0A5K8A3K0"/>
<comment type="function">
    <text evidence="4">Catalyzes the conversion of cyclic dehypoxanthine futalosine (cyclic DHFL) into 1,4-dihydroxy-6-naphthoate, a step in the biosynthesis of menaquinone (MK, vitamin K2).</text>
</comment>
<dbReference type="PANTHER" id="PTHR37167:SF1">
    <property type="entry name" value="1,4-DIHYDROXY-6-NAPHTOATE SYNTHASE"/>
    <property type="match status" value="1"/>
</dbReference>
<name>A0A5K8A3K0_9BACT</name>
<dbReference type="RefSeq" id="WP_155308467.1">
    <property type="nucleotide sequence ID" value="NZ_AP021879.1"/>
</dbReference>
<evidence type="ECO:0000256" key="4">
    <source>
        <dbReference type="HAMAP-Rule" id="MF_00996"/>
    </source>
</evidence>
<comment type="catalytic activity">
    <reaction evidence="4">
        <text>cyclic dehypoxanthinylfutalosinate = 1,4-dihydroxy-6-naphthoate + dihydroxyacetone</text>
        <dbReference type="Rhea" id="RHEA:33087"/>
        <dbReference type="ChEBI" id="CHEBI:16016"/>
        <dbReference type="ChEBI" id="CHEBI:64254"/>
        <dbReference type="ChEBI" id="CHEBI:64270"/>
        <dbReference type="EC" id="4.1.99.29"/>
    </reaction>
</comment>
<dbReference type="Gene3D" id="3.40.190.10">
    <property type="entry name" value="Periplasmic binding protein-like II"/>
    <property type="match status" value="2"/>
</dbReference>
<feature type="binding site" evidence="4">
    <location>
        <begin position="111"/>
        <end position="112"/>
    </location>
    <ligand>
        <name>substrate</name>
    </ligand>
</feature>
<sequence length="268" mass="29745">MEQELSLGYSPCPNDTFIFNAIASGDVGVDGYAIKPQLHDVETLNTMAMHAELDVSKLSFYAWLRVKERYRMLSSGAAMGFGCGPVLISRRPLTRADLTGCRVVLPGRWTTAHLLFRLWCPEARQRVFTTYDKIFDALASGDADCGVIIHESRFTFEAAGFRPVVDLGAWWEERTGLPIPLGCIAARHDLGDSLIGRMDSAIHASLRQAMQAPAETLPYIRQHAQEMDEPVLTAHIRTFVNDFTLTLPEQGFQAVDTLDRMARDAGAI</sequence>
<evidence type="ECO:0000256" key="2">
    <source>
        <dbReference type="ARBA" id="ARBA00022428"/>
    </source>
</evidence>
<keyword evidence="3 4" id="KW-0456">Lyase</keyword>
<evidence type="ECO:0000256" key="3">
    <source>
        <dbReference type="ARBA" id="ARBA00023239"/>
    </source>
</evidence>
<dbReference type="EC" id="4.1.99.29" evidence="4"/>
<evidence type="ECO:0000256" key="1">
    <source>
        <dbReference type="ARBA" id="ARBA00004863"/>
    </source>
</evidence>
<reference evidence="5 6" key="1">
    <citation type="submission" date="2019-11" db="EMBL/GenBank/DDBJ databases">
        <title>Comparative genomics of hydrocarbon-degrading Desulfosarcina strains.</title>
        <authorList>
            <person name="Watanabe M."/>
            <person name="Kojima H."/>
            <person name="Fukui M."/>
        </authorList>
    </citation>
    <scope>NUCLEOTIDE SEQUENCE [LARGE SCALE GENOMIC DNA]</scope>
    <source>
        <strain evidence="6">oXyS1</strain>
    </source>
</reference>
<evidence type="ECO:0000313" key="6">
    <source>
        <dbReference type="Proteomes" id="UP000422108"/>
    </source>
</evidence>
<organism evidence="5 6">
    <name type="scientific">Desulfosarcina ovata subsp. ovata</name>
    <dbReference type="NCBI Taxonomy" id="2752305"/>
    <lineage>
        <taxon>Bacteria</taxon>
        <taxon>Pseudomonadati</taxon>
        <taxon>Thermodesulfobacteriota</taxon>
        <taxon>Desulfobacteria</taxon>
        <taxon>Desulfobacterales</taxon>
        <taxon>Desulfosarcinaceae</taxon>
        <taxon>Desulfosarcina</taxon>
    </lineage>
</organism>
<dbReference type="UniPathway" id="UPA00079"/>
<comment type="similarity">
    <text evidence="4">Belongs to the MqnA/MqnD family. MqnD subfamily.</text>
</comment>
<feature type="active site" description="Proton acceptor" evidence="4">
    <location>
        <position position="150"/>
    </location>
</feature>
<accession>A0A5K8A3K0</accession>
<protein>
    <recommendedName>
        <fullName evidence="4">1,4-dihydroxy-6-naphtoate synthase</fullName>
        <ecNumber evidence="4">4.1.99.29</ecNumber>
    </recommendedName>
    <alternativeName>
        <fullName evidence="4">Menaquinone biosynthetic enzyme MqnD</fullName>
    </alternativeName>
</protein>
<comment type="pathway">
    <text evidence="1 4">Quinol/quinone metabolism; menaquinone biosynthesis.</text>
</comment>
<dbReference type="InterPro" id="IPR030869">
    <property type="entry name" value="MqnD"/>
</dbReference>
<dbReference type="HAMAP" id="MF_00996">
    <property type="entry name" value="MqnD"/>
    <property type="match status" value="1"/>
</dbReference>